<dbReference type="Pfam" id="PF00989">
    <property type="entry name" value="PAS"/>
    <property type="match status" value="1"/>
</dbReference>
<dbReference type="Pfam" id="PF13188">
    <property type="entry name" value="PAS_8"/>
    <property type="match status" value="1"/>
</dbReference>
<keyword evidence="5" id="KW-0067">ATP-binding</keyword>
<feature type="transmembrane region" description="Helical" evidence="8">
    <location>
        <begin position="68"/>
        <end position="86"/>
    </location>
</feature>
<keyword evidence="7" id="KW-0175">Coiled coil</keyword>
<dbReference type="SMART" id="SM00387">
    <property type="entry name" value="HATPase_c"/>
    <property type="match status" value="1"/>
</dbReference>
<feature type="domain" description="PAS" evidence="10">
    <location>
        <begin position="380"/>
        <end position="450"/>
    </location>
</feature>
<evidence type="ECO:0000259" key="9">
    <source>
        <dbReference type="PROSITE" id="PS50109"/>
    </source>
</evidence>
<evidence type="ECO:0000313" key="12">
    <source>
        <dbReference type="EMBL" id="WFN36759.1"/>
    </source>
</evidence>
<keyword evidence="1" id="KW-0597">Phosphoprotein</keyword>
<evidence type="ECO:0000256" key="8">
    <source>
        <dbReference type="SAM" id="Phobius"/>
    </source>
</evidence>
<keyword evidence="8" id="KW-0472">Membrane</keyword>
<dbReference type="RefSeq" id="WP_278099596.1">
    <property type="nucleotide sequence ID" value="NZ_CP091092.1"/>
</dbReference>
<dbReference type="InterPro" id="IPR036890">
    <property type="entry name" value="HATPase_C_sf"/>
</dbReference>
<organism evidence="12 13">
    <name type="scientific">Methanomicrobium antiquum</name>
    <dbReference type="NCBI Taxonomy" id="487686"/>
    <lineage>
        <taxon>Archaea</taxon>
        <taxon>Methanobacteriati</taxon>
        <taxon>Methanobacteriota</taxon>
        <taxon>Stenosarchaea group</taxon>
        <taxon>Methanomicrobia</taxon>
        <taxon>Methanomicrobiales</taxon>
        <taxon>Methanomicrobiaceae</taxon>
        <taxon>Methanomicrobium</taxon>
    </lineage>
</organism>
<evidence type="ECO:0000256" key="2">
    <source>
        <dbReference type="ARBA" id="ARBA00022679"/>
    </source>
</evidence>
<evidence type="ECO:0000313" key="13">
    <source>
        <dbReference type="Proteomes" id="UP001218895"/>
    </source>
</evidence>
<evidence type="ECO:0000256" key="5">
    <source>
        <dbReference type="ARBA" id="ARBA00022840"/>
    </source>
</evidence>
<evidence type="ECO:0000256" key="4">
    <source>
        <dbReference type="ARBA" id="ARBA00022777"/>
    </source>
</evidence>
<evidence type="ECO:0000256" key="6">
    <source>
        <dbReference type="ARBA" id="ARBA00023012"/>
    </source>
</evidence>
<dbReference type="AlphaFoldDB" id="A0AAF0JLJ9"/>
<feature type="coiled-coil region" evidence="7">
    <location>
        <begin position="496"/>
        <end position="524"/>
    </location>
</feature>
<dbReference type="Gene3D" id="2.10.70.100">
    <property type="match status" value="1"/>
</dbReference>
<keyword evidence="3" id="KW-0547">Nucleotide-binding</keyword>
<dbReference type="InterPro" id="IPR000014">
    <property type="entry name" value="PAS"/>
</dbReference>
<evidence type="ECO:0000259" key="11">
    <source>
        <dbReference type="PROSITE" id="PS50113"/>
    </source>
</evidence>
<evidence type="ECO:0000256" key="1">
    <source>
        <dbReference type="ARBA" id="ARBA00022553"/>
    </source>
</evidence>
<keyword evidence="13" id="KW-1185">Reference proteome</keyword>
<keyword evidence="2" id="KW-0808">Transferase</keyword>
<dbReference type="PANTHER" id="PTHR43065">
    <property type="entry name" value="SENSOR HISTIDINE KINASE"/>
    <property type="match status" value="1"/>
</dbReference>
<keyword evidence="8" id="KW-0812">Transmembrane</keyword>
<dbReference type="InterPro" id="IPR011495">
    <property type="entry name" value="Sig_transdc_His_kin_sub2_dim/P"/>
</dbReference>
<dbReference type="InterPro" id="IPR035965">
    <property type="entry name" value="PAS-like_dom_sf"/>
</dbReference>
<proteinExistence type="predicted"/>
<dbReference type="Proteomes" id="UP001218895">
    <property type="component" value="Chromosome"/>
</dbReference>
<keyword evidence="8" id="KW-1133">Transmembrane helix</keyword>
<accession>A0AAF0JLJ9</accession>
<dbReference type="Gene3D" id="3.30.565.10">
    <property type="entry name" value="Histidine kinase-like ATPase, C-terminal domain"/>
    <property type="match status" value="1"/>
</dbReference>
<name>A0AAF0JLJ9_9EURY</name>
<dbReference type="GO" id="GO:0006355">
    <property type="term" value="P:regulation of DNA-templated transcription"/>
    <property type="evidence" value="ECO:0007669"/>
    <property type="project" value="InterPro"/>
</dbReference>
<feature type="transmembrane region" description="Helical" evidence="8">
    <location>
        <begin position="92"/>
        <end position="113"/>
    </location>
</feature>
<dbReference type="Pfam" id="PF07568">
    <property type="entry name" value="HisKA_2"/>
    <property type="match status" value="1"/>
</dbReference>
<dbReference type="KEGG" id="manq:L1994_11585"/>
<dbReference type="Gene3D" id="3.30.450.20">
    <property type="entry name" value="PAS domain"/>
    <property type="match status" value="3"/>
</dbReference>
<dbReference type="SMART" id="SM00091">
    <property type="entry name" value="PAS"/>
    <property type="match status" value="3"/>
</dbReference>
<gene>
    <name evidence="12" type="ORF">L1994_11585</name>
</gene>
<reference evidence="12" key="1">
    <citation type="submission" date="2022-01" db="EMBL/GenBank/DDBJ databases">
        <title>Complete genome of Methanomicrobium antiquum DSM 21220.</title>
        <authorList>
            <person name="Chen S.-C."/>
            <person name="You Y.-T."/>
            <person name="Zhou Y.-Z."/>
            <person name="Lai M.-C."/>
        </authorList>
    </citation>
    <scope>NUCLEOTIDE SEQUENCE</scope>
    <source>
        <strain evidence="12">DSM 21220</strain>
    </source>
</reference>
<dbReference type="GO" id="GO:0016301">
    <property type="term" value="F:kinase activity"/>
    <property type="evidence" value="ECO:0007669"/>
    <property type="project" value="UniProtKB-KW"/>
</dbReference>
<dbReference type="InterPro" id="IPR000700">
    <property type="entry name" value="PAS-assoc_C"/>
</dbReference>
<dbReference type="GO" id="GO:0000160">
    <property type="term" value="P:phosphorelay signal transduction system"/>
    <property type="evidence" value="ECO:0007669"/>
    <property type="project" value="UniProtKB-KW"/>
</dbReference>
<evidence type="ECO:0000256" key="3">
    <source>
        <dbReference type="ARBA" id="ARBA00022741"/>
    </source>
</evidence>
<dbReference type="CDD" id="cd00130">
    <property type="entry name" value="PAS"/>
    <property type="match status" value="2"/>
</dbReference>
<dbReference type="InterPro" id="IPR013767">
    <property type="entry name" value="PAS_fold"/>
</dbReference>
<feature type="transmembrane region" description="Helical" evidence="8">
    <location>
        <begin position="20"/>
        <end position="41"/>
    </location>
</feature>
<keyword evidence="6" id="KW-0902">Two-component regulatory system</keyword>
<protein>
    <submittedName>
        <fullName evidence="12">PAS domain S-box protein</fullName>
    </submittedName>
</protein>
<dbReference type="InterPro" id="IPR013655">
    <property type="entry name" value="PAS_fold_3"/>
</dbReference>
<dbReference type="EMBL" id="CP091092">
    <property type="protein sequence ID" value="WFN36759.1"/>
    <property type="molecule type" value="Genomic_DNA"/>
</dbReference>
<keyword evidence="4" id="KW-0418">Kinase</keyword>
<dbReference type="PROSITE" id="PS50112">
    <property type="entry name" value="PAS"/>
    <property type="match status" value="2"/>
</dbReference>
<dbReference type="Pfam" id="PF08447">
    <property type="entry name" value="PAS_3"/>
    <property type="match status" value="1"/>
</dbReference>
<dbReference type="PANTHER" id="PTHR43065:SF23">
    <property type="entry name" value="SENSOR HISTIDINE KINASE PDTAS"/>
    <property type="match status" value="1"/>
</dbReference>
<feature type="transmembrane region" description="Helical" evidence="8">
    <location>
        <begin position="47"/>
        <end position="63"/>
    </location>
</feature>
<sequence>MLIEKEKINKKIKNLYEDSLSDIIIFSSTAVCIVFVAYFLYAGTVTVIPHILYIPIILFAYRYPKRGILFSFIIAVLYLILFDILISADFGLYIDAIGRTVVFIAVGIIVSYISGKLHSQKERYMSLFNSLDEPIFLVEKNPDNSLGKITDCNQTCCDILGYTKIELLSIELSSIITKSGDAELSNEKKSPLFFKGSKSSPLEVLITAKSGMKVLFDLNFHKSPSGKTEEVIVAAKNPYLRHEAEKKITESRFRLEESLKIAGLGYWDKNTDEDFQTWSDETFRIFKIPPNSEMKIKSEDFKELIHPEFREKVFLGYDKSISERSEYSRKFKIITGDSEERWVHSRCRHYTDKRGVVIRSLGTIQDITDDVIAEKKASEQAKFFETLLETIPLPVFHKDKDGKYLGCNQAFALLTGKSKDYIIGRTVFDLFDEKTAVFLSEKDNPMLNKSGVQITEAEIPDSRDNIRNMIISKAEISGSDGEDRIVIGVMQDITLLKRTKKNLRKSLEEKNVLLQEVHHRVKNNLAAITGILEIEKSRIKDEDALRFLDEAENRIQSMVIVHESLYHSDNVGEIDAQVHFKNLFESVLTSYSPPSDVKLLLDTSGCKIDINSAIPCSLVVNEILTNSMKYAFSGRSEGEIKINLKCHDKYYHLSVSDDGIGIPEDISPEKSKTLGIKVIYNIVSLQLMGEISLDRKNGTKWEITWPRKETDSDTVL</sequence>
<dbReference type="InterPro" id="IPR005467">
    <property type="entry name" value="His_kinase_dom"/>
</dbReference>
<dbReference type="PROSITE" id="PS50113">
    <property type="entry name" value="PAC"/>
    <property type="match status" value="1"/>
</dbReference>
<feature type="domain" description="PAS" evidence="10">
    <location>
        <begin position="120"/>
        <end position="169"/>
    </location>
</feature>
<dbReference type="SUPFAM" id="SSF55874">
    <property type="entry name" value="ATPase domain of HSP90 chaperone/DNA topoisomerase II/histidine kinase"/>
    <property type="match status" value="1"/>
</dbReference>
<evidence type="ECO:0000259" key="10">
    <source>
        <dbReference type="PROSITE" id="PS50112"/>
    </source>
</evidence>
<dbReference type="NCBIfam" id="TIGR00229">
    <property type="entry name" value="sensory_box"/>
    <property type="match status" value="1"/>
</dbReference>
<dbReference type="GO" id="GO:0005524">
    <property type="term" value="F:ATP binding"/>
    <property type="evidence" value="ECO:0007669"/>
    <property type="project" value="UniProtKB-KW"/>
</dbReference>
<dbReference type="GeneID" id="79951052"/>
<dbReference type="InterPro" id="IPR003594">
    <property type="entry name" value="HATPase_dom"/>
</dbReference>
<evidence type="ECO:0000256" key="7">
    <source>
        <dbReference type="SAM" id="Coils"/>
    </source>
</evidence>
<dbReference type="SUPFAM" id="SSF55785">
    <property type="entry name" value="PYP-like sensor domain (PAS domain)"/>
    <property type="match status" value="3"/>
</dbReference>
<feature type="domain" description="PAC" evidence="11">
    <location>
        <begin position="327"/>
        <end position="379"/>
    </location>
</feature>
<dbReference type="Pfam" id="PF02518">
    <property type="entry name" value="HATPase_c"/>
    <property type="match status" value="1"/>
</dbReference>
<dbReference type="PROSITE" id="PS50109">
    <property type="entry name" value="HIS_KIN"/>
    <property type="match status" value="1"/>
</dbReference>
<feature type="domain" description="Histidine kinase" evidence="9">
    <location>
        <begin position="516"/>
        <end position="709"/>
    </location>
</feature>